<dbReference type="InterPro" id="IPR016164">
    <property type="entry name" value="FAD-linked_Oxase-like_C"/>
</dbReference>
<evidence type="ECO:0000256" key="2">
    <source>
        <dbReference type="ARBA" id="ARBA00008000"/>
    </source>
</evidence>
<evidence type="ECO:0000259" key="6">
    <source>
        <dbReference type="PROSITE" id="PS51387"/>
    </source>
</evidence>
<dbReference type="RefSeq" id="WP_031140615.1">
    <property type="nucleotide sequence ID" value="NZ_BNEE01000006.1"/>
</dbReference>
<dbReference type="GO" id="GO:0071949">
    <property type="term" value="F:FAD binding"/>
    <property type="evidence" value="ECO:0007669"/>
    <property type="project" value="InterPro"/>
</dbReference>
<dbReference type="InterPro" id="IPR036318">
    <property type="entry name" value="FAD-bd_PCMH-like_sf"/>
</dbReference>
<comment type="cofactor">
    <cofactor evidence="1">
        <name>FAD</name>
        <dbReference type="ChEBI" id="CHEBI:57692"/>
    </cofactor>
</comment>
<dbReference type="Pfam" id="PF02913">
    <property type="entry name" value="FAD-oxidase_C"/>
    <property type="match status" value="1"/>
</dbReference>
<dbReference type="OrthoDB" id="9770306at2"/>
<dbReference type="GO" id="GO:0016491">
    <property type="term" value="F:oxidoreductase activity"/>
    <property type="evidence" value="ECO:0007669"/>
    <property type="project" value="UniProtKB-KW"/>
</dbReference>
<dbReference type="PANTHER" id="PTHR42934:SF2">
    <property type="entry name" value="GLYCOLATE OXIDASE SUBUNIT GLCD"/>
    <property type="match status" value="1"/>
</dbReference>
<evidence type="ECO:0000256" key="4">
    <source>
        <dbReference type="ARBA" id="ARBA00022827"/>
    </source>
</evidence>
<dbReference type="SUPFAM" id="SSF55103">
    <property type="entry name" value="FAD-linked oxidases, C-terminal domain"/>
    <property type="match status" value="1"/>
</dbReference>
<dbReference type="EMBL" id="BNEE01000006">
    <property type="protein sequence ID" value="GHI85335.1"/>
    <property type="molecule type" value="Genomic_DNA"/>
</dbReference>
<organism evidence="7 8">
    <name type="scientific">Streptomyces xanthophaeus</name>
    <dbReference type="NCBI Taxonomy" id="67385"/>
    <lineage>
        <taxon>Bacteria</taxon>
        <taxon>Bacillati</taxon>
        <taxon>Actinomycetota</taxon>
        <taxon>Actinomycetes</taxon>
        <taxon>Kitasatosporales</taxon>
        <taxon>Streptomycetaceae</taxon>
        <taxon>Streptomyces</taxon>
    </lineage>
</organism>
<dbReference type="Proteomes" id="UP000600026">
    <property type="component" value="Unassembled WGS sequence"/>
</dbReference>
<dbReference type="PANTHER" id="PTHR42934">
    <property type="entry name" value="GLYCOLATE OXIDASE SUBUNIT GLCD"/>
    <property type="match status" value="1"/>
</dbReference>
<feature type="domain" description="FAD-binding PCMH-type" evidence="6">
    <location>
        <begin position="44"/>
        <end position="224"/>
    </location>
</feature>
<dbReference type="Pfam" id="PF01565">
    <property type="entry name" value="FAD_binding_4"/>
    <property type="match status" value="1"/>
</dbReference>
<accession>A0A919GVZ5</accession>
<evidence type="ECO:0000313" key="7">
    <source>
        <dbReference type="EMBL" id="GHI85335.1"/>
    </source>
</evidence>
<dbReference type="PROSITE" id="PS51387">
    <property type="entry name" value="FAD_PCMH"/>
    <property type="match status" value="1"/>
</dbReference>
<reference evidence="7" key="1">
    <citation type="submission" date="2020-09" db="EMBL/GenBank/DDBJ databases">
        <title>Whole genome shotgun sequence of Streptomyces xanthophaeus NBRC 12829.</title>
        <authorList>
            <person name="Komaki H."/>
            <person name="Tamura T."/>
        </authorList>
    </citation>
    <scope>NUCLEOTIDE SEQUENCE</scope>
    <source>
        <strain evidence="7">NBRC 12829</strain>
    </source>
</reference>
<proteinExistence type="inferred from homology"/>
<name>A0A919GVZ5_9ACTN</name>
<dbReference type="Gene3D" id="1.10.45.10">
    <property type="entry name" value="Vanillyl-alcohol Oxidase, Chain A, domain 4"/>
    <property type="match status" value="1"/>
</dbReference>
<comment type="caution">
    <text evidence="7">The sequence shown here is derived from an EMBL/GenBank/DDBJ whole genome shotgun (WGS) entry which is preliminary data.</text>
</comment>
<dbReference type="InterPro" id="IPR016171">
    <property type="entry name" value="Vanillyl_alc_oxidase_C-sub2"/>
</dbReference>
<evidence type="ECO:0000256" key="3">
    <source>
        <dbReference type="ARBA" id="ARBA00022630"/>
    </source>
</evidence>
<dbReference type="FunFam" id="1.10.45.10:FF:000001">
    <property type="entry name" value="D-lactate dehydrogenase mitochondrial"/>
    <property type="match status" value="1"/>
</dbReference>
<dbReference type="SUPFAM" id="SSF56176">
    <property type="entry name" value="FAD-binding/transporter-associated domain-like"/>
    <property type="match status" value="1"/>
</dbReference>
<dbReference type="FunFam" id="3.30.70.2740:FF:000001">
    <property type="entry name" value="D-lactate dehydrogenase mitochondrial"/>
    <property type="match status" value="1"/>
</dbReference>
<dbReference type="InterPro" id="IPR016169">
    <property type="entry name" value="FAD-bd_PCMH_sub2"/>
</dbReference>
<sequence length="472" mass="49490">MSPDTPLLSRLRALLADADGGPDSILYTDAETLAAHTRDSAPFSEPGTPAVVALPRTAEQVEQILRTTYALGVPVVPQGARTGLAGAANAVDGCLVLNTSRMDRILEIDPANRLVRCEPGVVTKHLGDAVAEHGLTYPPDPASWERCTIGGNIATGAGGICCVKYGVTADYVLGLDLVLPDGRRMRTGRDTAKGVAGYDLTRLMVGSEGTLAVVVGATLALRPARPPALSLLAQFPSLTAAGDAVAAITAAGHVPSALELLDRATTQAVADYGHPLLRPGSAATLIVESDAGDPLRDLHTMDLLCKGAGAQNVVTAATTEESRQIIEARRLVTPALGAFAATLGGRPTAFIEDVAVPRSELAKFIGTIEEIAARYRLRIFTLGHAGDGNLHPTVVFDESDPDEFRRAQTAYDDIMAAGLALGGTSTGEHGIGILKRDWLTRELDPVALELHRGLKRLFDPKNLLNPGKVIEA</sequence>
<dbReference type="AlphaFoldDB" id="A0A919GVZ5"/>
<evidence type="ECO:0000256" key="1">
    <source>
        <dbReference type="ARBA" id="ARBA00001974"/>
    </source>
</evidence>
<dbReference type="InterPro" id="IPR051914">
    <property type="entry name" value="FAD-linked_OxidoTrans_Type4"/>
</dbReference>
<dbReference type="InterPro" id="IPR004113">
    <property type="entry name" value="FAD-bd_oxidored_4_C"/>
</dbReference>
<dbReference type="InterPro" id="IPR016166">
    <property type="entry name" value="FAD-bd_PCMH"/>
</dbReference>
<keyword evidence="3" id="KW-0285">Flavoprotein</keyword>
<comment type="similarity">
    <text evidence="2">Belongs to the FAD-binding oxidoreductase/transferase type 4 family.</text>
</comment>
<evidence type="ECO:0000256" key="5">
    <source>
        <dbReference type="ARBA" id="ARBA00023002"/>
    </source>
</evidence>
<evidence type="ECO:0000313" key="8">
    <source>
        <dbReference type="Proteomes" id="UP000600026"/>
    </source>
</evidence>
<keyword evidence="4" id="KW-0274">FAD</keyword>
<dbReference type="InterPro" id="IPR006094">
    <property type="entry name" value="Oxid_FAD_bind_N"/>
</dbReference>
<keyword evidence="8" id="KW-1185">Reference proteome</keyword>
<protein>
    <submittedName>
        <fullName evidence="7">FAD-linked oxidase</fullName>
    </submittedName>
</protein>
<keyword evidence="5" id="KW-0560">Oxidoreductase</keyword>
<dbReference type="Gene3D" id="3.30.70.2740">
    <property type="match status" value="1"/>
</dbReference>
<gene>
    <name evidence="7" type="ORF">Sxan_26990</name>
</gene>
<dbReference type="Gene3D" id="3.30.465.10">
    <property type="match status" value="1"/>
</dbReference>